<evidence type="ECO:0000259" key="11">
    <source>
        <dbReference type="Pfam" id="PF22366"/>
    </source>
</evidence>
<keyword evidence="13" id="KW-1185">Reference proteome</keyword>
<dbReference type="PANTHER" id="PTHR43706:SF47">
    <property type="entry name" value="EXTERNAL NADH-UBIQUINONE OXIDOREDUCTASE 1, MITOCHONDRIAL-RELATED"/>
    <property type="match status" value="1"/>
</dbReference>
<evidence type="ECO:0000256" key="9">
    <source>
        <dbReference type="SAM" id="Phobius"/>
    </source>
</evidence>
<dbReference type="SUPFAM" id="SSF51905">
    <property type="entry name" value="FAD/NAD(P)-binding domain"/>
    <property type="match status" value="2"/>
</dbReference>
<dbReference type="Pfam" id="PF22366">
    <property type="entry name" value="NDH2_C"/>
    <property type="match status" value="1"/>
</dbReference>
<dbReference type="InterPro" id="IPR023753">
    <property type="entry name" value="FAD/NAD-binding_dom"/>
</dbReference>
<dbReference type="STRING" id="1335309.GA0116948_11351"/>
<keyword evidence="3" id="KW-0285">Flavoprotein</keyword>
<accession>A0A1C4FDB5</accession>
<dbReference type="Gene3D" id="3.50.50.100">
    <property type="match status" value="1"/>
</dbReference>
<evidence type="ECO:0000256" key="3">
    <source>
        <dbReference type="ARBA" id="ARBA00022630"/>
    </source>
</evidence>
<dbReference type="PRINTS" id="PR00411">
    <property type="entry name" value="PNDRDTASEI"/>
</dbReference>
<keyword evidence="7" id="KW-0520">NAD</keyword>
<dbReference type="AlphaFoldDB" id="A0A1C4FDB5"/>
<dbReference type="Proteomes" id="UP000242818">
    <property type="component" value="Unassembled WGS sequence"/>
</dbReference>
<feature type="domain" description="FAD/NAD(P)-binding" evidence="10">
    <location>
        <begin position="42"/>
        <end position="359"/>
    </location>
</feature>
<feature type="transmembrane region" description="Helical" evidence="9">
    <location>
        <begin position="408"/>
        <end position="424"/>
    </location>
</feature>
<sequence>MDRQVAVYFLVGTNTASSYLNFCIMDSMQQLSLNVPDTVKLRVVVIGGGFGGVAAVKHLDSRLFQVVLFDKHNYNSFWPLLYQVATAGLQAEAIAGPLRREFNQKKDFHFRPLKVQSVDVQANTLHTQAGDLSYDYLIIANGSKSNYFGNKSMQQYAFGLKSIPDALNLRSQLIQAFERAVLTSDLAERARILTIVLVGAGPTGVETAGALAELRKYVLPKDYPTIDFSQMKIYLLDGLDRVLPPMSVKASEKAHRYLEKMGVIIRTNTLVDSYDGAVVKLKSGEEIQSYSVIWSAGVTGDILQGLPPEWAEKGRLLTDENCRIIGSKNIFAIGDIAAMKTTAYPKGHPGLAQPAMQMGTYLGKNMQALHLGENVKPFKYFDKGSLATVGRGKAVADLPGKLHFGGRIAWYIWLFVHISFLISFRNKLLVFVNWMWNYFTFDKANRLIIRPYVRKGDAVAQEVFLENEEG</sequence>
<proteinExistence type="inferred from homology"/>
<comment type="similarity">
    <text evidence="1">Belongs to the NADH dehydrogenase family.</text>
</comment>
<dbReference type="InterPro" id="IPR045024">
    <property type="entry name" value="NDH-2"/>
</dbReference>
<evidence type="ECO:0000256" key="1">
    <source>
        <dbReference type="ARBA" id="ARBA00005272"/>
    </source>
</evidence>
<dbReference type="EC" id="1.6.5.9" evidence="2"/>
<organism evidence="12 13">
    <name type="scientific">Chitinophaga costaii</name>
    <dbReference type="NCBI Taxonomy" id="1335309"/>
    <lineage>
        <taxon>Bacteria</taxon>
        <taxon>Pseudomonadati</taxon>
        <taxon>Bacteroidota</taxon>
        <taxon>Chitinophagia</taxon>
        <taxon>Chitinophagales</taxon>
        <taxon>Chitinophagaceae</taxon>
        <taxon>Chitinophaga</taxon>
    </lineage>
</organism>
<keyword evidence="9" id="KW-1133">Transmembrane helix</keyword>
<keyword evidence="6" id="KW-0560">Oxidoreductase</keyword>
<dbReference type="PRINTS" id="PR00368">
    <property type="entry name" value="FADPNR"/>
</dbReference>
<comment type="catalytic activity">
    <reaction evidence="8">
        <text>a quinone + NADH + H(+) = a quinol + NAD(+)</text>
        <dbReference type="Rhea" id="RHEA:46160"/>
        <dbReference type="ChEBI" id="CHEBI:15378"/>
        <dbReference type="ChEBI" id="CHEBI:24646"/>
        <dbReference type="ChEBI" id="CHEBI:57540"/>
        <dbReference type="ChEBI" id="CHEBI:57945"/>
        <dbReference type="ChEBI" id="CHEBI:132124"/>
        <dbReference type="EC" id="1.6.5.9"/>
    </reaction>
</comment>
<dbReference type="InterPro" id="IPR054585">
    <property type="entry name" value="NDH2-like_C"/>
</dbReference>
<dbReference type="Pfam" id="PF07992">
    <property type="entry name" value="Pyr_redox_2"/>
    <property type="match status" value="1"/>
</dbReference>
<dbReference type="PANTHER" id="PTHR43706">
    <property type="entry name" value="NADH DEHYDROGENASE"/>
    <property type="match status" value="1"/>
</dbReference>
<evidence type="ECO:0000259" key="10">
    <source>
        <dbReference type="Pfam" id="PF07992"/>
    </source>
</evidence>
<evidence type="ECO:0000313" key="13">
    <source>
        <dbReference type="Proteomes" id="UP000242818"/>
    </source>
</evidence>
<keyword evidence="9" id="KW-0812">Transmembrane</keyword>
<keyword evidence="9" id="KW-0472">Membrane</keyword>
<evidence type="ECO:0000256" key="8">
    <source>
        <dbReference type="ARBA" id="ARBA00047599"/>
    </source>
</evidence>
<evidence type="ECO:0000256" key="6">
    <source>
        <dbReference type="ARBA" id="ARBA00023002"/>
    </source>
</evidence>
<reference evidence="12 13" key="1">
    <citation type="submission" date="2016-08" db="EMBL/GenBank/DDBJ databases">
        <authorList>
            <person name="Seilhamer J.J."/>
        </authorList>
    </citation>
    <scope>NUCLEOTIDE SEQUENCE [LARGE SCALE GENOMIC DNA]</scope>
    <source>
        <strain evidence="12 13">A37T2</strain>
    </source>
</reference>
<evidence type="ECO:0000256" key="2">
    <source>
        <dbReference type="ARBA" id="ARBA00012637"/>
    </source>
</evidence>
<keyword evidence="4" id="KW-0274">FAD</keyword>
<evidence type="ECO:0000256" key="4">
    <source>
        <dbReference type="ARBA" id="ARBA00022827"/>
    </source>
</evidence>
<evidence type="ECO:0000256" key="5">
    <source>
        <dbReference type="ARBA" id="ARBA00022946"/>
    </source>
</evidence>
<gene>
    <name evidence="12" type="ORF">GA0116948_11351</name>
</gene>
<evidence type="ECO:0000313" key="12">
    <source>
        <dbReference type="EMBL" id="SCC53471.1"/>
    </source>
</evidence>
<protein>
    <recommendedName>
        <fullName evidence="2">NADH:ubiquinone reductase (non-electrogenic)</fullName>
        <ecNumber evidence="2">1.6.5.9</ecNumber>
    </recommendedName>
</protein>
<dbReference type="InterPro" id="IPR036188">
    <property type="entry name" value="FAD/NAD-bd_sf"/>
</dbReference>
<evidence type="ECO:0000256" key="7">
    <source>
        <dbReference type="ARBA" id="ARBA00023027"/>
    </source>
</evidence>
<keyword evidence="5" id="KW-0809">Transit peptide</keyword>
<feature type="domain" description="External alternative NADH-ubiquinone oxidoreductase-like C-terminal" evidence="11">
    <location>
        <begin position="383"/>
        <end position="439"/>
    </location>
</feature>
<name>A0A1C4FDB5_9BACT</name>
<dbReference type="GO" id="GO:0050136">
    <property type="term" value="F:NADH dehydrogenase (quinone) (non-electrogenic) activity"/>
    <property type="evidence" value="ECO:0007669"/>
    <property type="project" value="UniProtKB-EC"/>
</dbReference>
<dbReference type="EMBL" id="FMAR01000013">
    <property type="protein sequence ID" value="SCC53471.1"/>
    <property type="molecule type" value="Genomic_DNA"/>
</dbReference>